<dbReference type="EC" id="2.6.1.-" evidence="4"/>
<evidence type="ECO:0000256" key="3">
    <source>
        <dbReference type="ARBA" id="ARBA00022679"/>
    </source>
</evidence>
<dbReference type="Pfam" id="PF00155">
    <property type="entry name" value="Aminotran_1_2"/>
    <property type="match status" value="1"/>
</dbReference>
<dbReference type="PROSITE" id="PS00105">
    <property type="entry name" value="AA_TRANSFER_CLASS_1"/>
    <property type="match status" value="1"/>
</dbReference>
<comment type="similarity">
    <text evidence="4">Belongs to the class-I pyridoxal-phosphate-dependent aminotransferase family.</text>
</comment>
<keyword evidence="8" id="KW-1185">Reference proteome</keyword>
<evidence type="ECO:0000259" key="6">
    <source>
        <dbReference type="Pfam" id="PF00155"/>
    </source>
</evidence>
<dbReference type="InterPro" id="IPR015422">
    <property type="entry name" value="PyrdxlP-dep_Trfase_small"/>
</dbReference>
<dbReference type="NCBIfam" id="TIGR03539">
    <property type="entry name" value="DapC_actino"/>
    <property type="match status" value="1"/>
</dbReference>
<evidence type="ECO:0000256" key="2">
    <source>
        <dbReference type="ARBA" id="ARBA00022576"/>
    </source>
</evidence>
<gene>
    <name evidence="7" type="ORF">FDA94_25290</name>
</gene>
<dbReference type="OrthoDB" id="9813612at2"/>
<dbReference type="AlphaFoldDB" id="A0A4U3MAV6"/>
<dbReference type="EMBL" id="SZQA01000027">
    <property type="protein sequence ID" value="TKK85459.1"/>
    <property type="molecule type" value="Genomic_DNA"/>
</dbReference>
<dbReference type="InterPro" id="IPR050881">
    <property type="entry name" value="LL-DAP_aminotransferase"/>
</dbReference>
<feature type="compositionally biased region" description="Basic residues" evidence="5">
    <location>
        <begin position="16"/>
        <end position="35"/>
    </location>
</feature>
<dbReference type="Gene3D" id="3.90.1150.10">
    <property type="entry name" value="Aspartate Aminotransferase, domain 1"/>
    <property type="match status" value="1"/>
</dbReference>
<evidence type="ECO:0000256" key="1">
    <source>
        <dbReference type="ARBA" id="ARBA00001933"/>
    </source>
</evidence>
<name>A0A4U3MAV6_9ACTN</name>
<feature type="domain" description="Aminotransferase class I/classII large" evidence="6">
    <location>
        <begin position="73"/>
        <end position="404"/>
    </location>
</feature>
<evidence type="ECO:0000313" key="7">
    <source>
        <dbReference type="EMBL" id="TKK85459.1"/>
    </source>
</evidence>
<dbReference type="GO" id="GO:0008483">
    <property type="term" value="F:transaminase activity"/>
    <property type="evidence" value="ECO:0007669"/>
    <property type="project" value="UniProtKB-KW"/>
</dbReference>
<dbReference type="InterPro" id="IPR015424">
    <property type="entry name" value="PyrdxlP-dep_Trfase"/>
</dbReference>
<comment type="caution">
    <text evidence="7">The sequence shown here is derived from an EMBL/GenBank/DDBJ whole genome shotgun (WGS) entry which is preliminary data.</text>
</comment>
<evidence type="ECO:0000256" key="4">
    <source>
        <dbReference type="RuleBase" id="RU000481"/>
    </source>
</evidence>
<organism evidence="7 8">
    <name type="scientific">Herbidospora galbida</name>
    <dbReference type="NCBI Taxonomy" id="2575442"/>
    <lineage>
        <taxon>Bacteria</taxon>
        <taxon>Bacillati</taxon>
        <taxon>Actinomycetota</taxon>
        <taxon>Actinomycetes</taxon>
        <taxon>Streptosporangiales</taxon>
        <taxon>Streptosporangiaceae</taxon>
        <taxon>Herbidospora</taxon>
    </lineage>
</organism>
<evidence type="ECO:0000313" key="8">
    <source>
        <dbReference type="Proteomes" id="UP000308705"/>
    </source>
</evidence>
<dbReference type="CDD" id="cd00609">
    <property type="entry name" value="AAT_like"/>
    <property type="match status" value="1"/>
</dbReference>
<dbReference type="Gene3D" id="3.40.640.10">
    <property type="entry name" value="Type I PLP-dependent aspartate aminotransferase-like (Major domain)"/>
    <property type="match status" value="1"/>
</dbReference>
<dbReference type="Proteomes" id="UP000308705">
    <property type="component" value="Unassembled WGS sequence"/>
</dbReference>
<sequence length="407" mass="43876">MLTSSRTWARPAAPRRLARSRRTIRPWPRSRRRRKTTDAQHWRESFVIALPDFPWDSLASYKTTAEAHPDGIADLSVGTPVDPVPEVVRRALAEAADSPGYPLTYGTARLREAAAGWLARRHGVTADPAGVLPTIGSKELVAWLPTLLGVGPGDKVIFPALAYPTYDVGARLAGAEPFPTDGLLSLGPERVPLVWVNSPSNPTGKVLPAEHLAKVVAWARERGAVVASDECYIELGWEKRPVSILHPDVSGGSHEGLLAVHSLSKRSNLAGYRAAFVAGDPVLVKRLLEVRKHAGMIVPEPVQAAMTAALDDDAHADEQRERYSARRTALRAALESAGWRVDHSEAGLYLWATDGTGCWDQVARLAKLGILVAPGSFYGTAGESHIRVAITATDERIAAAVARLTVA</sequence>
<comment type="cofactor">
    <cofactor evidence="1 4">
        <name>pyridoxal 5'-phosphate</name>
        <dbReference type="ChEBI" id="CHEBI:597326"/>
    </cofactor>
</comment>
<keyword evidence="2 4" id="KW-0032">Aminotransferase</keyword>
<feature type="compositionally biased region" description="Low complexity" evidence="5">
    <location>
        <begin position="1"/>
        <end position="15"/>
    </location>
</feature>
<dbReference type="InterPro" id="IPR019880">
    <property type="entry name" value="OxyQ"/>
</dbReference>
<reference evidence="7 8" key="1">
    <citation type="submission" date="2019-04" db="EMBL/GenBank/DDBJ databases">
        <title>Herbidospora sp. NEAU-GS14.nov., a novel actinomycete isolated from soil.</title>
        <authorList>
            <person name="Han L."/>
        </authorList>
    </citation>
    <scope>NUCLEOTIDE SEQUENCE [LARGE SCALE GENOMIC DNA]</scope>
    <source>
        <strain evidence="7 8">NEAU-GS14</strain>
    </source>
</reference>
<accession>A0A4U3MAV6</accession>
<evidence type="ECO:0000256" key="5">
    <source>
        <dbReference type="SAM" id="MobiDB-lite"/>
    </source>
</evidence>
<dbReference type="InterPro" id="IPR015421">
    <property type="entry name" value="PyrdxlP-dep_Trfase_major"/>
</dbReference>
<dbReference type="PANTHER" id="PTHR42832:SF3">
    <property type="entry name" value="L-GLUTAMINE--4-(METHYLSULFANYL)-2-OXOBUTANOATE AMINOTRANSFERASE"/>
    <property type="match status" value="1"/>
</dbReference>
<proteinExistence type="inferred from homology"/>
<dbReference type="PANTHER" id="PTHR42832">
    <property type="entry name" value="AMINO ACID AMINOTRANSFERASE"/>
    <property type="match status" value="1"/>
</dbReference>
<feature type="region of interest" description="Disordered" evidence="5">
    <location>
        <begin position="1"/>
        <end position="38"/>
    </location>
</feature>
<dbReference type="InterPro" id="IPR004839">
    <property type="entry name" value="Aminotransferase_I/II_large"/>
</dbReference>
<dbReference type="GO" id="GO:0030170">
    <property type="term" value="F:pyridoxal phosphate binding"/>
    <property type="evidence" value="ECO:0007669"/>
    <property type="project" value="InterPro"/>
</dbReference>
<dbReference type="InterPro" id="IPR004838">
    <property type="entry name" value="NHTrfase_class1_PyrdxlP-BS"/>
</dbReference>
<keyword evidence="3 4" id="KW-0808">Transferase</keyword>
<protein>
    <recommendedName>
        <fullName evidence="4">Aminotransferase</fullName>
        <ecNumber evidence="4">2.6.1.-</ecNumber>
    </recommendedName>
</protein>
<dbReference type="SUPFAM" id="SSF53383">
    <property type="entry name" value="PLP-dependent transferases"/>
    <property type="match status" value="1"/>
</dbReference>